<reference evidence="10" key="1">
    <citation type="submission" date="2022-01" db="EMBL/GenBank/DDBJ databases">
        <authorList>
            <person name="King R."/>
        </authorList>
    </citation>
    <scope>NUCLEOTIDE SEQUENCE</scope>
</reference>
<dbReference type="PANTHER" id="PTHR13295:SF4">
    <property type="entry name" value="GLUTAMATE--CYSTEINE LIGASE REGULATORY SUBUNIT"/>
    <property type="match status" value="1"/>
</dbReference>
<feature type="domain" description="NADP-dependent oxidoreductase" evidence="9">
    <location>
        <begin position="96"/>
        <end position="210"/>
    </location>
</feature>
<organism evidence="10 11">
    <name type="scientific">Psylliodes chrysocephalus</name>
    <dbReference type="NCBI Taxonomy" id="3402493"/>
    <lineage>
        <taxon>Eukaryota</taxon>
        <taxon>Metazoa</taxon>
        <taxon>Ecdysozoa</taxon>
        <taxon>Arthropoda</taxon>
        <taxon>Hexapoda</taxon>
        <taxon>Insecta</taxon>
        <taxon>Pterygota</taxon>
        <taxon>Neoptera</taxon>
        <taxon>Endopterygota</taxon>
        <taxon>Coleoptera</taxon>
        <taxon>Polyphaga</taxon>
        <taxon>Cucujiformia</taxon>
        <taxon>Chrysomeloidea</taxon>
        <taxon>Chrysomelidae</taxon>
        <taxon>Galerucinae</taxon>
        <taxon>Alticini</taxon>
        <taxon>Psylliodes</taxon>
    </lineage>
</organism>
<dbReference type="EMBL" id="OV651818">
    <property type="protein sequence ID" value="CAH1112211.1"/>
    <property type="molecule type" value="Genomic_DNA"/>
</dbReference>
<protein>
    <recommendedName>
        <fullName evidence="7">GCS light chain</fullName>
    </recommendedName>
    <alternativeName>
        <fullName evidence="5">Gamma-ECS regulatory subunit</fullName>
    </alternativeName>
    <alternativeName>
        <fullName evidence="8">Gamma-glutamylcysteine synthetase regulatory subunit</fullName>
    </alternativeName>
    <alternativeName>
        <fullName evidence="6">Glutamate--cysteine ligase modifier subunit</fullName>
    </alternativeName>
</protein>
<dbReference type="SUPFAM" id="SSF51430">
    <property type="entry name" value="NAD(P)-linked oxidoreductase"/>
    <property type="match status" value="1"/>
</dbReference>
<evidence type="ECO:0000256" key="2">
    <source>
        <dbReference type="ARBA" id="ARBA00008612"/>
    </source>
</evidence>
<comment type="pathway">
    <text evidence="1">Sulfur metabolism; glutathione biosynthesis; glutathione from L-cysteine and L-glutamate: step 1/2.</text>
</comment>
<evidence type="ECO:0000256" key="3">
    <source>
        <dbReference type="ARBA" id="ARBA00011532"/>
    </source>
</evidence>
<evidence type="ECO:0000256" key="5">
    <source>
        <dbReference type="ARBA" id="ARBA00030406"/>
    </source>
</evidence>
<sequence>MDIEKINGALEGCDNFLISTGNILSINDITKKVNLNTSDELVDAISFTLKEFQDNGVLQTQSDHLLVISRHNDNLKISEHELADLKIGFKVFLNSDDPDSLTEAIQKALIVLKVESINDVIVTFKQKIGNQNDNLNQIQSTWSVLENLIKKGQIKQIGIADIEESAFRALYDWAKVKPSIIQINLSTCCVVPPTLQSFCKEHDIKLLTHSDPLDLLPVESIESIFGTPLILKWALRFLIHVKCRGVLTTKGYLLNLVKN</sequence>
<dbReference type="PANTHER" id="PTHR13295">
    <property type="entry name" value="GLUTAMATE CYSTEINE LIGASE REGULATORY SUBUNIT"/>
    <property type="match status" value="1"/>
</dbReference>
<dbReference type="Proteomes" id="UP001153636">
    <property type="component" value="Chromosome 6"/>
</dbReference>
<gene>
    <name evidence="10" type="ORF">PSYICH_LOCUS11870</name>
</gene>
<dbReference type="InterPro" id="IPR036812">
    <property type="entry name" value="NAD(P)_OxRdtase_dom_sf"/>
</dbReference>
<dbReference type="GO" id="GO:0006750">
    <property type="term" value="P:glutathione biosynthetic process"/>
    <property type="evidence" value="ECO:0007669"/>
    <property type="project" value="UniProtKB-KW"/>
</dbReference>
<keyword evidence="11" id="KW-1185">Reference proteome</keyword>
<comment type="subunit">
    <text evidence="3">Heterodimer of a catalytic heavy chain and a regulatory light chain.</text>
</comment>
<comment type="similarity">
    <text evidence="2">Belongs to the aldo/keto reductase family. Glutamate--cysteine ligase light chain subfamily.</text>
</comment>
<evidence type="ECO:0000256" key="7">
    <source>
        <dbReference type="ARBA" id="ARBA00031732"/>
    </source>
</evidence>
<dbReference type="AlphaFoldDB" id="A0A9P0D6B0"/>
<dbReference type="GO" id="GO:0035226">
    <property type="term" value="F:glutamate-cysteine ligase catalytic subunit binding"/>
    <property type="evidence" value="ECO:0007669"/>
    <property type="project" value="InterPro"/>
</dbReference>
<evidence type="ECO:0000313" key="10">
    <source>
        <dbReference type="EMBL" id="CAH1112211.1"/>
    </source>
</evidence>
<keyword evidence="4" id="KW-0317">Glutathione biosynthesis</keyword>
<dbReference type="GO" id="GO:0030234">
    <property type="term" value="F:enzyme regulator activity"/>
    <property type="evidence" value="ECO:0007669"/>
    <property type="project" value="TreeGrafter"/>
</dbReference>
<dbReference type="GO" id="GO:0017109">
    <property type="term" value="C:glutamate-cysteine ligase complex"/>
    <property type="evidence" value="ECO:0007669"/>
    <property type="project" value="TreeGrafter"/>
</dbReference>
<dbReference type="InterPro" id="IPR023210">
    <property type="entry name" value="NADP_OxRdtase_dom"/>
</dbReference>
<proteinExistence type="inferred from homology"/>
<evidence type="ECO:0000256" key="6">
    <source>
        <dbReference type="ARBA" id="ARBA00031154"/>
    </source>
</evidence>
<evidence type="ECO:0000256" key="8">
    <source>
        <dbReference type="ARBA" id="ARBA00032926"/>
    </source>
</evidence>
<dbReference type="Pfam" id="PF00248">
    <property type="entry name" value="Aldo_ket_red"/>
    <property type="match status" value="1"/>
</dbReference>
<accession>A0A9P0D6B0</accession>
<dbReference type="OrthoDB" id="5596051at2759"/>
<evidence type="ECO:0000313" key="11">
    <source>
        <dbReference type="Proteomes" id="UP001153636"/>
    </source>
</evidence>
<evidence type="ECO:0000256" key="1">
    <source>
        <dbReference type="ARBA" id="ARBA00005006"/>
    </source>
</evidence>
<evidence type="ECO:0000256" key="4">
    <source>
        <dbReference type="ARBA" id="ARBA00022684"/>
    </source>
</evidence>
<name>A0A9P0D6B0_9CUCU</name>
<dbReference type="Gene3D" id="3.20.20.100">
    <property type="entry name" value="NADP-dependent oxidoreductase domain"/>
    <property type="match status" value="1"/>
</dbReference>
<dbReference type="InterPro" id="IPR032963">
    <property type="entry name" value="Gclm"/>
</dbReference>
<evidence type="ECO:0000259" key="9">
    <source>
        <dbReference type="Pfam" id="PF00248"/>
    </source>
</evidence>